<feature type="region of interest" description="Disordered" evidence="1">
    <location>
        <begin position="20"/>
        <end position="98"/>
    </location>
</feature>
<organism evidence="2 3">
    <name type="scientific">Aspergillus pseudodeflectus</name>
    <dbReference type="NCBI Taxonomy" id="176178"/>
    <lineage>
        <taxon>Eukaryota</taxon>
        <taxon>Fungi</taxon>
        <taxon>Dikarya</taxon>
        <taxon>Ascomycota</taxon>
        <taxon>Pezizomycotina</taxon>
        <taxon>Eurotiomycetes</taxon>
        <taxon>Eurotiomycetidae</taxon>
        <taxon>Eurotiales</taxon>
        <taxon>Aspergillaceae</taxon>
        <taxon>Aspergillus</taxon>
        <taxon>Aspergillus subgen. Nidulantes</taxon>
    </lineage>
</organism>
<name>A0ABR4KFE8_9EURO</name>
<sequence>MHWVDGTWLWAKHRATRSTSNPIHLEREPNTSASASSSARTRANRPRTWSLPTYQPLEGGHRRFGSTSTPPSGPRSRSDSSVTSSSRGTQTGAGLHNHLPAPLQLSRMESCSAACGSRPYLLCIRCGRYRSRTYHYLHFDDPVMYPERGICSRERTLCARVKAREQLAAEKREEMELELDMEKELGLDGEAGREGGGADIGDDVYELPDTSTESMNTRRSWY</sequence>
<dbReference type="Proteomes" id="UP001610444">
    <property type="component" value="Unassembled WGS sequence"/>
</dbReference>
<proteinExistence type="predicted"/>
<dbReference type="RefSeq" id="XP_070899129.1">
    <property type="nucleotide sequence ID" value="XM_071043018.1"/>
</dbReference>
<evidence type="ECO:0000256" key="1">
    <source>
        <dbReference type="SAM" id="MobiDB-lite"/>
    </source>
</evidence>
<feature type="compositionally biased region" description="Polar residues" evidence="1">
    <location>
        <begin position="209"/>
        <end position="222"/>
    </location>
</feature>
<dbReference type="EMBL" id="JBFXLR010000021">
    <property type="protein sequence ID" value="KAL2850047.1"/>
    <property type="molecule type" value="Genomic_DNA"/>
</dbReference>
<evidence type="ECO:0000313" key="2">
    <source>
        <dbReference type="EMBL" id="KAL2850047.1"/>
    </source>
</evidence>
<reference evidence="2 3" key="1">
    <citation type="submission" date="2024-07" db="EMBL/GenBank/DDBJ databases">
        <title>Section-level genome sequencing and comparative genomics of Aspergillus sections Usti and Cavernicolus.</title>
        <authorList>
            <consortium name="Lawrence Berkeley National Laboratory"/>
            <person name="Nybo J.L."/>
            <person name="Vesth T.C."/>
            <person name="Theobald S."/>
            <person name="Frisvad J.C."/>
            <person name="Larsen T.O."/>
            <person name="Kjaerboelling I."/>
            <person name="Rothschild-Mancinelli K."/>
            <person name="Lyhne E.K."/>
            <person name="Kogle M.E."/>
            <person name="Barry K."/>
            <person name="Clum A."/>
            <person name="Na H."/>
            <person name="Ledsgaard L."/>
            <person name="Lin J."/>
            <person name="Lipzen A."/>
            <person name="Kuo A."/>
            <person name="Riley R."/>
            <person name="Mondo S."/>
            <person name="LaButti K."/>
            <person name="Haridas S."/>
            <person name="Pangalinan J."/>
            <person name="Salamov A.A."/>
            <person name="Simmons B.A."/>
            <person name="Magnuson J.K."/>
            <person name="Chen J."/>
            <person name="Drula E."/>
            <person name="Henrissat B."/>
            <person name="Wiebenga A."/>
            <person name="Lubbers R.J."/>
            <person name="Gomes A.C."/>
            <person name="Macurrencykelacurrency M.R."/>
            <person name="Stajich J."/>
            <person name="Grigoriev I.V."/>
            <person name="Mortensen U.H."/>
            <person name="De vries R.P."/>
            <person name="Baker S.E."/>
            <person name="Andersen M.R."/>
        </authorList>
    </citation>
    <scope>NUCLEOTIDE SEQUENCE [LARGE SCALE GENOMIC DNA]</scope>
    <source>
        <strain evidence="2 3">CBS 756.74</strain>
    </source>
</reference>
<gene>
    <name evidence="2" type="ORF">BJX68DRAFT_255286</name>
</gene>
<evidence type="ECO:0000313" key="3">
    <source>
        <dbReference type="Proteomes" id="UP001610444"/>
    </source>
</evidence>
<feature type="region of interest" description="Disordered" evidence="1">
    <location>
        <begin position="184"/>
        <end position="222"/>
    </location>
</feature>
<comment type="caution">
    <text evidence="2">The sequence shown here is derived from an EMBL/GenBank/DDBJ whole genome shotgun (WGS) entry which is preliminary data.</text>
</comment>
<accession>A0ABR4KFE8</accession>
<keyword evidence="3" id="KW-1185">Reference proteome</keyword>
<feature type="compositionally biased region" description="Low complexity" evidence="1">
    <location>
        <begin position="79"/>
        <end position="88"/>
    </location>
</feature>
<dbReference type="GeneID" id="98158182"/>
<protein>
    <submittedName>
        <fullName evidence="2">Uncharacterized protein</fullName>
    </submittedName>
</protein>
<feature type="compositionally biased region" description="Basic and acidic residues" evidence="1">
    <location>
        <begin position="184"/>
        <end position="193"/>
    </location>
</feature>
<feature type="compositionally biased region" description="Low complexity" evidence="1">
    <location>
        <begin position="30"/>
        <end position="41"/>
    </location>
</feature>